<proteinExistence type="predicted"/>
<dbReference type="AlphaFoldDB" id="A0A2T0VQT5"/>
<comment type="caution">
    <text evidence="1">The sequence shown here is derived from an EMBL/GenBank/DDBJ whole genome shotgun (WGS) entry which is preliminary data.</text>
</comment>
<protein>
    <submittedName>
        <fullName evidence="1">Uncharacterized protein</fullName>
    </submittedName>
</protein>
<evidence type="ECO:0000313" key="1">
    <source>
        <dbReference type="EMBL" id="PRY72837.1"/>
    </source>
</evidence>
<dbReference type="Proteomes" id="UP000239896">
    <property type="component" value="Unassembled WGS sequence"/>
</dbReference>
<sequence>MISRMKPDPLSTASGVMAAVRRLPRSPARGGWRW</sequence>
<gene>
    <name evidence="1" type="ORF">BCL64_103317</name>
</gene>
<name>A0A2T0VQT5_9GAMM</name>
<dbReference type="EMBL" id="PVTM01000003">
    <property type="protein sequence ID" value="PRY72837.1"/>
    <property type="molecule type" value="Genomic_DNA"/>
</dbReference>
<accession>A0A2T0VQT5</accession>
<evidence type="ECO:0000313" key="2">
    <source>
        <dbReference type="Proteomes" id="UP000239896"/>
    </source>
</evidence>
<organism evidence="1 2">
    <name type="scientific">Halomonas ventosae</name>
    <dbReference type="NCBI Taxonomy" id="229007"/>
    <lineage>
        <taxon>Bacteria</taxon>
        <taxon>Pseudomonadati</taxon>
        <taxon>Pseudomonadota</taxon>
        <taxon>Gammaproteobacteria</taxon>
        <taxon>Oceanospirillales</taxon>
        <taxon>Halomonadaceae</taxon>
        <taxon>Halomonas</taxon>
    </lineage>
</organism>
<reference evidence="1 2" key="1">
    <citation type="submission" date="2018-03" db="EMBL/GenBank/DDBJ databases">
        <title>Comparative analysis of microorganisms from saline springs in Andes Mountain Range, Colombia.</title>
        <authorList>
            <person name="Rubin E."/>
        </authorList>
    </citation>
    <scope>NUCLEOTIDE SEQUENCE [LARGE SCALE GENOMIC DNA]</scope>
    <source>
        <strain evidence="1 2">USBA 854</strain>
    </source>
</reference>
<keyword evidence="2" id="KW-1185">Reference proteome</keyword>